<sequence>MEIAYGILGQTTVRMHGKLTEDWGSRQARHLLGALLTDPGKRFSQGHLLNWAWSDGAPPVNPKEALYKAITRLRHSLEETDEPPSVRALNGGYLLDIAPDLVDFRRFTDEMHRARRSSVGGDHENACEIARAALALWRDEPLAGLTTEPARNWRRHTMAAHWAPAHGFLAAELLTTGRPGEALEQLSEVPHPYAGELTFVKLRTTALYALDQSHEARSYVEAVLKEFSAAGDRDAAVDLQEHHVHLRTRYPGAKAKPAPPPTPEPAGAIRVGLPRHLPGFVGRADALAALDRHLLSPGTGHAHAAIVSGLPGIGKTALAAHWAHRSAGHFPGGIVCVDLRGFGPGPARTTDEVVDLTLTALDYPVDHLVSATARATTLRSLLARRSPMLVILDNAGGSDQVDELVDVLESCTVLLTSRNSLAALARRHDIPTTKLGHLDEEQSFALLSKRMRGRAEEEPEAARALTVLGDGLPLALTLLAQRAAERAGVSLDTMLDQLRDPETLLSIGDDGHDAGLRTTFSGSYQALDPTAQDVFRLFGHHPGTEIHVGTLLSASEHPAEATRRALENLVAWHLVDQPGEPDRYRVPDIFHRYARTLIPDDDPGPLRRLASHYLQTALRAHLIAHPYRGRPPMLPAEPGIVPLTFGTATAAVRWALRERDNLSALIGECERRGLLDHAIVLPHLLTDSWERHGCTSAITQGLQVAIRAARATGNVVAEASSLNDLGERHLALGDCEKARHYLDRALEIATEYDETVGILTVKINLGRLHHRRGEHAEAISLYRWCIDLARRSGDPVREGIAEHYLGDTFADLDQHAQALPHYQRALHARTVLGDTMGLIATHTALASLHTHERQPELAHMHCRQALANLEDREDLTASMKLCTVRARLAHTEGRARESLRLAWDAVDQARRGHTASGQARALETLGEILCGLHNPHEAIEAWTEAIAFYRGRGRDLKADRLQARLDEVTVDVDGLIPDARKGDERTVAMACPPRNGRPRRH</sequence>
<dbReference type="Gene3D" id="1.10.10.10">
    <property type="entry name" value="Winged helix-like DNA-binding domain superfamily/Winged helix DNA-binding domain"/>
    <property type="match status" value="1"/>
</dbReference>
<dbReference type="RefSeq" id="WP_158104269.1">
    <property type="nucleotide sequence ID" value="NZ_JADBEG010000001.1"/>
</dbReference>
<dbReference type="SUPFAM" id="SSF46894">
    <property type="entry name" value="C-terminal effector domain of the bipartite response regulators"/>
    <property type="match status" value="1"/>
</dbReference>
<feature type="domain" description="Bacterial transcriptional activator" evidence="3">
    <location>
        <begin position="102"/>
        <end position="219"/>
    </location>
</feature>
<dbReference type="Pfam" id="PF00931">
    <property type="entry name" value="NB-ARC"/>
    <property type="match status" value="1"/>
</dbReference>
<dbReference type="InterPro" id="IPR016032">
    <property type="entry name" value="Sig_transdc_resp-reg_C-effctor"/>
</dbReference>
<evidence type="ECO:0000313" key="5">
    <source>
        <dbReference type="Proteomes" id="UP000631670"/>
    </source>
</evidence>
<dbReference type="InterPro" id="IPR036388">
    <property type="entry name" value="WH-like_DNA-bd_sf"/>
</dbReference>
<dbReference type="PROSITE" id="PS50005">
    <property type="entry name" value="TPR"/>
    <property type="match status" value="1"/>
</dbReference>
<proteinExistence type="predicted"/>
<dbReference type="Gene3D" id="3.40.50.300">
    <property type="entry name" value="P-loop containing nucleotide triphosphate hydrolases"/>
    <property type="match status" value="1"/>
</dbReference>
<reference evidence="4 5" key="1">
    <citation type="submission" date="2020-10" db="EMBL/GenBank/DDBJ databases">
        <title>Sequencing the genomes of 1000 actinobacteria strains.</title>
        <authorList>
            <person name="Klenk H.-P."/>
        </authorList>
    </citation>
    <scope>NUCLEOTIDE SEQUENCE [LARGE SCALE GENOMIC DNA]</scope>
    <source>
        <strain evidence="4 5">DSM 44653</strain>
    </source>
</reference>
<accession>A0ABR9IEU2</accession>
<dbReference type="Gene3D" id="1.25.40.10">
    <property type="entry name" value="Tetratricopeptide repeat domain"/>
    <property type="match status" value="2"/>
</dbReference>
<comment type="caution">
    <text evidence="4">The sequence shown here is derived from an EMBL/GenBank/DDBJ whole genome shotgun (WGS) entry which is preliminary data.</text>
</comment>
<protein>
    <submittedName>
        <fullName evidence="4">Tetratricopeptide (TPR) repeat protein</fullName>
    </submittedName>
</protein>
<keyword evidence="1" id="KW-0802">TPR repeat</keyword>
<dbReference type="InterPro" id="IPR027417">
    <property type="entry name" value="P-loop_NTPase"/>
</dbReference>
<dbReference type="InterPro" id="IPR002182">
    <property type="entry name" value="NB-ARC"/>
</dbReference>
<dbReference type="Pfam" id="PF03704">
    <property type="entry name" value="BTAD"/>
    <property type="match status" value="1"/>
</dbReference>
<dbReference type="SMART" id="SM00028">
    <property type="entry name" value="TPR"/>
    <property type="match status" value="5"/>
</dbReference>
<dbReference type="InterPro" id="IPR005158">
    <property type="entry name" value="BTAD"/>
</dbReference>
<dbReference type="SUPFAM" id="SSF52540">
    <property type="entry name" value="P-loop containing nucleoside triphosphate hydrolases"/>
    <property type="match status" value="1"/>
</dbReference>
<feature type="domain" description="NB-ARC" evidence="2">
    <location>
        <begin position="304"/>
        <end position="450"/>
    </location>
</feature>
<organism evidence="4 5">
    <name type="scientific">Amycolatopsis lexingtonensis</name>
    <dbReference type="NCBI Taxonomy" id="218822"/>
    <lineage>
        <taxon>Bacteria</taxon>
        <taxon>Bacillati</taxon>
        <taxon>Actinomycetota</taxon>
        <taxon>Actinomycetes</taxon>
        <taxon>Pseudonocardiales</taxon>
        <taxon>Pseudonocardiaceae</taxon>
        <taxon>Amycolatopsis</taxon>
    </lineage>
</organism>
<evidence type="ECO:0000259" key="3">
    <source>
        <dbReference type="Pfam" id="PF03704"/>
    </source>
</evidence>
<keyword evidence="5" id="KW-1185">Reference proteome</keyword>
<dbReference type="SUPFAM" id="SSF48452">
    <property type="entry name" value="TPR-like"/>
    <property type="match status" value="2"/>
</dbReference>
<dbReference type="InterPro" id="IPR019734">
    <property type="entry name" value="TPR_rpt"/>
</dbReference>
<evidence type="ECO:0000313" key="4">
    <source>
        <dbReference type="EMBL" id="MBE1501706.1"/>
    </source>
</evidence>
<dbReference type="EMBL" id="JADBEG010000001">
    <property type="protein sequence ID" value="MBE1501706.1"/>
    <property type="molecule type" value="Genomic_DNA"/>
</dbReference>
<evidence type="ECO:0000256" key="1">
    <source>
        <dbReference type="PROSITE-ProRule" id="PRU00339"/>
    </source>
</evidence>
<dbReference type="PANTHER" id="PTHR47691:SF3">
    <property type="entry name" value="HTH-TYPE TRANSCRIPTIONAL REGULATOR RV0890C-RELATED"/>
    <property type="match status" value="1"/>
</dbReference>
<dbReference type="InterPro" id="IPR011990">
    <property type="entry name" value="TPR-like_helical_dom_sf"/>
</dbReference>
<gene>
    <name evidence="4" type="ORF">H4696_008806</name>
</gene>
<evidence type="ECO:0000259" key="2">
    <source>
        <dbReference type="Pfam" id="PF00931"/>
    </source>
</evidence>
<dbReference type="Pfam" id="PF13424">
    <property type="entry name" value="TPR_12"/>
    <property type="match status" value="1"/>
</dbReference>
<feature type="repeat" description="TPR" evidence="1">
    <location>
        <begin position="719"/>
        <end position="752"/>
    </location>
</feature>
<dbReference type="Proteomes" id="UP000631670">
    <property type="component" value="Unassembled WGS sequence"/>
</dbReference>
<name>A0ABR9IEU2_9PSEU</name>
<dbReference type="PANTHER" id="PTHR47691">
    <property type="entry name" value="REGULATOR-RELATED"/>
    <property type="match status" value="1"/>
</dbReference>